<dbReference type="GO" id="GO:0005886">
    <property type="term" value="C:plasma membrane"/>
    <property type="evidence" value="ECO:0007669"/>
    <property type="project" value="UniProtKB-SubCell"/>
</dbReference>
<evidence type="ECO:0000256" key="3">
    <source>
        <dbReference type="ARBA" id="ARBA00022475"/>
    </source>
</evidence>
<evidence type="ECO:0000313" key="9">
    <source>
        <dbReference type="EMBL" id="AZI59634.1"/>
    </source>
</evidence>
<feature type="transmembrane region" description="Helical" evidence="7">
    <location>
        <begin position="606"/>
        <end position="625"/>
    </location>
</feature>
<proteinExistence type="inferred from homology"/>
<feature type="transmembrane region" description="Helical" evidence="7">
    <location>
        <begin position="646"/>
        <end position="672"/>
    </location>
</feature>
<feature type="domain" description="SSD" evidence="8">
    <location>
        <begin position="543"/>
        <end position="701"/>
    </location>
</feature>
<feature type="transmembrane region" description="Helical" evidence="7">
    <location>
        <begin position="197"/>
        <end position="221"/>
    </location>
</feature>
<evidence type="ECO:0000256" key="5">
    <source>
        <dbReference type="ARBA" id="ARBA00022989"/>
    </source>
</evidence>
<name>A0A3G8ZZA2_9ACTN</name>
<keyword evidence="10" id="KW-1185">Reference proteome</keyword>
<evidence type="ECO:0000256" key="6">
    <source>
        <dbReference type="ARBA" id="ARBA00023136"/>
    </source>
</evidence>
<dbReference type="AlphaFoldDB" id="A0A3G8ZZA2"/>
<gene>
    <name evidence="9" type="ORF">EH165_13890</name>
</gene>
<evidence type="ECO:0000256" key="1">
    <source>
        <dbReference type="ARBA" id="ARBA00004651"/>
    </source>
</evidence>
<feature type="transmembrane region" description="Helical" evidence="7">
    <location>
        <begin position="228"/>
        <end position="249"/>
    </location>
</feature>
<sequence>MKARRNTDANSHPEKVGKRGPLLRALGAIAVVIAWLAIAGVGGPAIGNLSSVQSNSQTDFLPKNAESVKAAQASAAFTDNTAIPAFVLFEADSEATPAQIAAWKSFVQSLPSLPLEVGGKLGDYLAPAPVIPTLSADKTSQLAVVLLSNKVNELDSAGAKPLRSIVTDIRTAATAASAGASAHVGGPAGLAADLGEAFAGIDGLLLLVTLLAVLLILVLVYRAVALPLVVLFNSISALALGGGLVYLLAKSDAITLNGQSQGILFILVVGAATDYGLLLVARYREELTRNEHAAAAMKKAWKACVEPILASAGTVIAGLLCLLFSNLNSNRSLGPVGAVGIGAAALAALTLLPAILLSGRWLFWPRVPHFTQETPKKATRQGIWHKIAAFVGRSPRKIWVVTALLLAVAFAFVPTLNATGTKTTDVFVKAADSVAAQDILGKHFSDGAGDPVLIITTQEKSAAVIAAATSVNGVVGADVKPGRDGKPLVINGLVEVEATLGSADASDQAIRDLRGAVQALDPGALVGGSAAQSLDTNTTAENDLLVIIPIVLLVVLLVLIALLRSIVAPLLLVGATVLSFGASLGVSAIVFNHIFGFPGSDPGVPLFAFVFLVALGVDYSIFLMSRAREEVLLLGPREGVLDALRVTGGVITSAGVVLAATFAALAVIPLLFLVQIAFIVAFGVLLDALVVRTLLVPALVIDLGKKAWWPSKISK</sequence>
<dbReference type="Proteomes" id="UP000268084">
    <property type="component" value="Chromosome"/>
</dbReference>
<protein>
    <submittedName>
        <fullName evidence="9">MMPL family transporter</fullName>
    </submittedName>
</protein>
<feature type="transmembrane region" description="Helical" evidence="7">
    <location>
        <begin position="337"/>
        <end position="357"/>
    </location>
</feature>
<organism evidence="9 10">
    <name type="scientific">Nakamurella antarctica</name>
    <dbReference type="NCBI Taxonomy" id="1902245"/>
    <lineage>
        <taxon>Bacteria</taxon>
        <taxon>Bacillati</taxon>
        <taxon>Actinomycetota</taxon>
        <taxon>Actinomycetes</taxon>
        <taxon>Nakamurellales</taxon>
        <taxon>Nakamurellaceae</taxon>
        <taxon>Nakamurella</taxon>
    </lineage>
</organism>
<evidence type="ECO:0000256" key="2">
    <source>
        <dbReference type="ARBA" id="ARBA00010157"/>
    </source>
</evidence>
<reference evidence="9 10" key="2">
    <citation type="submission" date="2018-12" db="EMBL/GenBank/DDBJ databases">
        <title>Nakamurella antarcticus sp. nov., isolated from Antarctica South Shetland Islands soil.</title>
        <authorList>
            <person name="Peng F."/>
        </authorList>
    </citation>
    <scope>NUCLEOTIDE SEQUENCE [LARGE SCALE GENOMIC DNA]</scope>
    <source>
        <strain evidence="9 10">S14-144</strain>
    </source>
</reference>
<feature type="transmembrane region" description="Helical" evidence="7">
    <location>
        <begin position="678"/>
        <end position="701"/>
    </location>
</feature>
<reference evidence="9 10" key="1">
    <citation type="submission" date="2018-11" db="EMBL/GenBank/DDBJ databases">
        <authorList>
            <person name="Da X."/>
        </authorList>
    </citation>
    <scope>NUCLEOTIDE SEQUENCE [LARGE SCALE GENOMIC DNA]</scope>
    <source>
        <strain evidence="9 10">S14-144</strain>
    </source>
</reference>
<feature type="transmembrane region" description="Helical" evidence="7">
    <location>
        <begin position="21"/>
        <end position="46"/>
    </location>
</feature>
<dbReference type="EMBL" id="CP034170">
    <property type="protein sequence ID" value="AZI59634.1"/>
    <property type="molecule type" value="Genomic_DNA"/>
</dbReference>
<dbReference type="InterPro" id="IPR004869">
    <property type="entry name" value="MMPL_dom"/>
</dbReference>
<feature type="transmembrane region" description="Helical" evidence="7">
    <location>
        <begin position="544"/>
        <end position="563"/>
    </location>
</feature>
<keyword evidence="4 7" id="KW-0812">Transmembrane</keyword>
<dbReference type="Pfam" id="PF03176">
    <property type="entry name" value="MMPL"/>
    <property type="match status" value="2"/>
</dbReference>
<comment type="similarity">
    <text evidence="2">Belongs to the resistance-nodulation-cell division (RND) (TC 2.A.6) family. MmpL subfamily.</text>
</comment>
<evidence type="ECO:0000256" key="7">
    <source>
        <dbReference type="SAM" id="Phobius"/>
    </source>
</evidence>
<comment type="subcellular location">
    <subcellularLocation>
        <location evidence="1">Cell membrane</location>
        <topology evidence="1">Multi-pass membrane protein</topology>
    </subcellularLocation>
</comment>
<evidence type="ECO:0000313" key="10">
    <source>
        <dbReference type="Proteomes" id="UP000268084"/>
    </source>
</evidence>
<dbReference type="InterPro" id="IPR050545">
    <property type="entry name" value="Mycobact_MmpL"/>
</dbReference>
<dbReference type="SUPFAM" id="SSF82866">
    <property type="entry name" value="Multidrug efflux transporter AcrB transmembrane domain"/>
    <property type="match status" value="2"/>
</dbReference>
<keyword evidence="5 7" id="KW-1133">Transmembrane helix</keyword>
<feature type="transmembrane region" description="Helical" evidence="7">
    <location>
        <begin position="261"/>
        <end position="283"/>
    </location>
</feature>
<keyword evidence="6 7" id="KW-0472">Membrane</keyword>
<dbReference type="Gene3D" id="1.20.1640.10">
    <property type="entry name" value="Multidrug efflux transporter AcrB transmembrane domain"/>
    <property type="match status" value="2"/>
</dbReference>
<feature type="transmembrane region" description="Helical" evidence="7">
    <location>
        <begin position="570"/>
        <end position="594"/>
    </location>
</feature>
<dbReference type="PROSITE" id="PS50156">
    <property type="entry name" value="SSD"/>
    <property type="match status" value="1"/>
</dbReference>
<accession>A0A3G8ZZA2</accession>
<evidence type="ECO:0000259" key="8">
    <source>
        <dbReference type="PROSITE" id="PS50156"/>
    </source>
</evidence>
<evidence type="ECO:0000256" key="4">
    <source>
        <dbReference type="ARBA" id="ARBA00022692"/>
    </source>
</evidence>
<feature type="transmembrane region" description="Helical" evidence="7">
    <location>
        <begin position="304"/>
        <end position="325"/>
    </location>
</feature>
<keyword evidence="3" id="KW-1003">Cell membrane</keyword>
<feature type="transmembrane region" description="Helical" evidence="7">
    <location>
        <begin position="398"/>
        <end position="416"/>
    </location>
</feature>
<dbReference type="InterPro" id="IPR000731">
    <property type="entry name" value="SSD"/>
</dbReference>
<dbReference type="PANTHER" id="PTHR33406:SF6">
    <property type="entry name" value="MEMBRANE PROTEIN YDGH-RELATED"/>
    <property type="match status" value="1"/>
</dbReference>
<dbReference type="OrthoDB" id="2365435at2"/>
<dbReference type="KEGG" id="nak:EH165_13890"/>
<dbReference type="PANTHER" id="PTHR33406">
    <property type="entry name" value="MEMBRANE PROTEIN MJ1562-RELATED"/>
    <property type="match status" value="1"/>
</dbReference>